<gene>
    <name evidence="2" type="ORF">FJM51_22270</name>
</gene>
<dbReference type="AlphaFoldDB" id="A0A501W815"/>
<keyword evidence="3" id="KW-1185">Reference proteome</keyword>
<accession>A0A501W815</accession>
<sequence length="408" mass="44451">MRLIFVSSLVPGTAPEDGYEIANHAIVEGLRRAGARVTALGFISPGATPSDPEETALLGEVIIRTSDATAGMKLRWLATAALRGTTVSSAKLRVVTRETIRRELARLEPYDGLILNGVWLAGAFEEVFTARPYVFIAHNAEHVSARQNAARVESRVERILFRREARYLAELEERLCANAAFVLTLSDDDRHSLNVARDDRALSLPLVMPVAADMPGRSARTFDVGLIGSWIQVPNRIGLEWFLREVVPRLDAEVSIAVAGRTPRELSSDDPRVAMLGRVENARAFMRDCRVIALASRVGTGVQLKTIETFELGLPAVATRSSLRGISSVPANVEKADDAMAFAAALTRQIQGQRAGRVADLDGTGFRAAQLRRMDDVLRIAMDRLEAATRDREVPSGPRAGQATLRGP</sequence>
<dbReference type="RefSeq" id="WP_140456311.1">
    <property type="nucleotide sequence ID" value="NZ_VFRP01000051.1"/>
</dbReference>
<name>A0A501W815_9RHOB</name>
<protein>
    <submittedName>
        <fullName evidence="2">Glycosyltransferase family 4 protein</fullName>
    </submittedName>
</protein>
<dbReference type="Proteomes" id="UP000319255">
    <property type="component" value="Unassembled WGS sequence"/>
</dbReference>
<dbReference type="SUPFAM" id="SSF53756">
    <property type="entry name" value="UDP-Glycosyltransferase/glycogen phosphorylase"/>
    <property type="match status" value="1"/>
</dbReference>
<proteinExistence type="predicted"/>
<dbReference type="EMBL" id="VFRP01000051">
    <property type="protein sequence ID" value="TPE45759.1"/>
    <property type="molecule type" value="Genomic_DNA"/>
</dbReference>
<dbReference type="OrthoDB" id="8432722at2"/>
<evidence type="ECO:0000313" key="3">
    <source>
        <dbReference type="Proteomes" id="UP000319255"/>
    </source>
</evidence>
<dbReference type="GO" id="GO:0016740">
    <property type="term" value="F:transferase activity"/>
    <property type="evidence" value="ECO:0007669"/>
    <property type="project" value="UniProtKB-KW"/>
</dbReference>
<evidence type="ECO:0000313" key="2">
    <source>
        <dbReference type="EMBL" id="TPE45759.1"/>
    </source>
</evidence>
<evidence type="ECO:0000256" key="1">
    <source>
        <dbReference type="SAM" id="MobiDB-lite"/>
    </source>
</evidence>
<dbReference type="Pfam" id="PF13692">
    <property type="entry name" value="Glyco_trans_1_4"/>
    <property type="match status" value="1"/>
</dbReference>
<organism evidence="2 3">
    <name type="scientific">Amaricoccus solimangrovi</name>
    <dbReference type="NCBI Taxonomy" id="2589815"/>
    <lineage>
        <taxon>Bacteria</taxon>
        <taxon>Pseudomonadati</taxon>
        <taxon>Pseudomonadota</taxon>
        <taxon>Alphaproteobacteria</taxon>
        <taxon>Rhodobacterales</taxon>
        <taxon>Paracoccaceae</taxon>
        <taxon>Amaricoccus</taxon>
    </lineage>
</organism>
<comment type="caution">
    <text evidence="2">The sequence shown here is derived from an EMBL/GenBank/DDBJ whole genome shotgun (WGS) entry which is preliminary data.</text>
</comment>
<reference evidence="2 3" key="1">
    <citation type="submission" date="2019-06" db="EMBL/GenBank/DDBJ databases">
        <title>A novel bacterium of genus Amaricoccus, isolated from marine sediment.</title>
        <authorList>
            <person name="Huang H."/>
            <person name="Mo K."/>
            <person name="Hu Y."/>
        </authorList>
    </citation>
    <scope>NUCLEOTIDE SEQUENCE [LARGE SCALE GENOMIC DNA]</scope>
    <source>
        <strain evidence="2 3">HB172011</strain>
    </source>
</reference>
<keyword evidence="2" id="KW-0808">Transferase</keyword>
<feature type="region of interest" description="Disordered" evidence="1">
    <location>
        <begin position="389"/>
        <end position="408"/>
    </location>
</feature>
<dbReference type="Gene3D" id="3.40.50.2000">
    <property type="entry name" value="Glycogen Phosphorylase B"/>
    <property type="match status" value="1"/>
</dbReference>